<organism evidence="2 3">
    <name type="scientific">Oceanisphaera ostreae</name>
    <dbReference type="NCBI Taxonomy" id="914151"/>
    <lineage>
        <taxon>Bacteria</taxon>
        <taxon>Pseudomonadati</taxon>
        <taxon>Pseudomonadota</taxon>
        <taxon>Gammaproteobacteria</taxon>
        <taxon>Aeromonadales</taxon>
        <taxon>Aeromonadaceae</taxon>
        <taxon>Oceanisphaera</taxon>
    </lineage>
</organism>
<keyword evidence="3" id="KW-1185">Reference proteome</keyword>
<comment type="caution">
    <text evidence="2">The sequence shown here is derived from an EMBL/GenBank/DDBJ whole genome shotgun (WGS) entry which is preliminary data.</text>
</comment>
<dbReference type="Proteomes" id="UP001597048">
    <property type="component" value="Unassembled WGS sequence"/>
</dbReference>
<evidence type="ECO:0000313" key="2">
    <source>
        <dbReference type="EMBL" id="MFD1007387.1"/>
    </source>
</evidence>
<dbReference type="RefSeq" id="WP_379557310.1">
    <property type="nucleotide sequence ID" value="NZ_JBHTJS010000011.1"/>
</dbReference>
<reference evidence="3" key="1">
    <citation type="journal article" date="2019" name="Int. J. Syst. Evol. Microbiol.">
        <title>The Global Catalogue of Microorganisms (GCM) 10K type strain sequencing project: providing services to taxonomists for standard genome sequencing and annotation.</title>
        <authorList>
            <consortium name="The Broad Institute Genomics Platform"/>
            <consortium name="The Broad Institute Genome Sequencing Center for Infectious Disease"/>
            <person name="Wu L."/>
            <person name="Ma J."/>
        </authorList>
    </citation>
    <scope>NUCLEOTIDE SEQUENCE [LARGE SCALE GENOMIC DNA]</scope>
    <source>
        <strain evidence="3">CCUG 60525</strain>
    </source>
</reference>
<evidence type="ECO:0000313" key="3">
    <source>
        <dbReference type="Proteomes" id="UP001597048"/>
    </source>
</evidence>
<dbReference type="Pfam" id="PF20398">
    <property type="entry name" value="DUF6691"/>
    <property type="match status" value="1"/>
</dbReference>
<dbReference type="EMBL" id="JBHTJS010000011">
    <property type="protein sequence ID" value="MFD1007387.1"/>
    <property type="molecule type" value="Genomic_DNA"/>
</dbReference>
<feature type="transmembrane region" description="Helical" evidence="1">
    <location>
        <begin position="42"/>
        <end position="60"/>
    </location>
</feature>
<feature type="transmembrane region" description="Helical" evidence="1">
    <location>
        <begin position="114"/>
        <end position="132"/>
    </location>
</feature>
<protein>
    <submittedName>
        <fullName evidence="2">DUF6691 family protein</fullName>
    </submittedName>
</protein>
<dbReference type="InterPro" id="IPR046513">
    <property type="entry name" value="DUF6691"/>
</dbReference>
<sequence>MLIIIALLSGTLFGLGIAVSGMIDPVKVQGFLNLFGEWDPSLALVMGGALLVFAPGYWLWRRLGHQQCALGSKLPKVPAPVIDKRLVLGALIFGIGWGLVGICPGPALGLLGSLQWQAGIFVLFMLGGFWLVGKTQR</sequence>
<evidence type="ECO:0000256" key="1">
    <source>
        <dbReference type="SAM" id="Phobius"/>
    </source>
</evidence>
<keyword evidence="1" id="KW-1133">Transmembrane helix</keyword>
<keyword evidence="1" id="KW-0472">Membrane</keyword>
<proteinExistence type="predicted"/>
<feature type="transmembrane region" description="Helical" evidence="1">
    <location>
        <begin position="86"/>
        <end position="108"/>
    </location>
</feature>
<gene>
    <name evidence="2" type="ORF">ACFQ1C_04340</name>
</gene>
<keyword evidence="1" id="KW-0812">Transmembrane</keyword>
<accession>A0ABW3KI00</accession>
<name>A0ABW3KI00_9GAMM</name>